<comment type="function">
    <text evidence="5">Could be a nuclease involved in processing of the 5'-end of pre-16S rRNA.</text>
</comment>
<dbReference type="HOGENOM" id="CLU_098240_2_0_7"/>
<evidence type="ECO:0000256" key="5">
    <source>
        <dbReference type="HAMAP-Rule" id="MF_00651"/>
    </source>
</evidence>
<evidence type="ECO:0000259" key="6">
    <source>
        <dbReference type="SMART" id="SM00732"/>
    </source>
</evidence>
<keyword evidence="3 5" id="KW-0540">Nuclease</keyword>
<dbReference type="GO" id="GO:0016788">
    <property type="term" value="F:hydrolase activity, acting on ester bonds"/>
    <property type="evidence" value="ECO:0007669"/>
    <property type="project" value="UniProtKB-UniRule"/>
</dbReference>
<dbReference type="GO" id="GO:0005829">
    <property type="term" value="C:cytosol"/>
    <property type="evidence" value="ECO:0007669"/>
    <property type="project" value="TreeGrafter"/>
</dbReference>
<keyword evidence="1 5" id="KW-0963">Cytoplasm</keyword>
<dbReference type="SUPFAM" id="SSF53098">
    <property type="entry name" value="Ribonuclease H-like"/>
    <property type="match status" value="1"/>
</dbReference>
<dbReference type="KEGG" id="hoh:Hoch_5401"/>
<dbReference type="Proteomes" id="UP000001880">
    <property type="component" value="Chromosome"/>
</dbReference>
<dbReference type="InterPro" id="IPR005227">
    <property type="entry name" value="YqgF"/>
</dbReference>
<comment type="similarity">
    <text evidence="5">Belongs to the YqgF HJR family.</text>
</comment>
<name>D0LYL9_HALO1</name>
<reference evidence="7 8" key="1">
    <citation type="journal article" date="2010" name="Stand. Genomic Sci.">
        <title>Complete genome sequence of Haliangium ochraceum type strain (SMP-2).</title>
        <authorList>
            <consortium name="US DOE Joint Genome Institute (JGI-PGF)"/>
            <person name="Ivanova N."/>
            <person name="Daum C."/>
            <person name="Lang E."/>
            <person name="Abt B."/>
            <person name="Kopitz M."/>
            <person name="Saunders E."/>
            <person name="Lapidus A."/>
            <person name="Lucas S."/>
            <person name="Glavina Del Rio T."/>
            <person name="Nolan M."/>
            <person name="Tice H."/>
            <person name="Copeland A."/>
            <person name="Cheng J.F."/>
            <person name="Chen F."/>
            <person name="Bruce D."/>
            <person name="Goodwin L."/>
            <person name="Pitluck S."/>
            <person name="Mavromatis K."/>
            <person name="Pati A."/>
            <person name="Mikhailova N."/>
            <person name="Chen A."/>
            <person name="Palaniappan K."/>
            <person name="Land M."/>
            <person name="Hauser L."/>
            <person name="Chang Y.J."/>
            <person name="Jeffries C.D."/>
            <person name="Detter J.C."/>
            <person name="Brettin T."/>
            <person name="Rohde M."/>
            <person name="Goker M."/>
            <person name="Bristow J."/>
            <person name="Markowitz V."/>
            <person name="Eisen J.A."/>
            <person name="Hugenholtz P."/>
            <person name="Kyrpides N.C."/>
            <person name="Klenk H.P."/>
        </authorList>
    </citation>
    <scope>NUCLEOTIDE SEQUENCE [LARGE SCALE GENOMIC DNA]</scope>
    <source>
        <strain evidence="8">DSM 14365 / CIP 107738 / JCM 11303 / AJ 13395 / SMP-2</strain>
    </source>
</reference>
<keyword evidence="4 5" id="KW-0378">Hydrolase</keyword>
<keyword evidence="2 5" id="KW-0690">Ribosome biogenesis</keyword>
<dbReference type="OrthoDB" id="9796140at2"/>
<evidence type="ECO:0000256" key="3">
    <source>
        <dbReference type="ARBA" id="ARBA00022722"/>
    </source>
</evidence>
<gene>
    <name evidence="7" type="ordered locus">Hoch_5401</name>
</gene>
<dbReference type="EMBL" id="CP001804">
    <property type="protein sequence ID" value="ACY17885.1"/>
    <property type="molecule type" value="Genomic_DNA"/>
</dbReference>
<dbReference type="SMART" id="SM00732">
    <property type="entry name" value="YqgFc"/>
    <property type="match status" value="1"/>
</dbReference>
<dbReference type="InterPro" id="IPR012337">
    <property type="entry name" value="RNaseH-like_sf"/>
</dbReference>
<dbReference type="AlphaFoldDB" id="D0LYL9"/>
<dbReference type="PANTHER" id="PTHR33317">
    <property type="entry name" value="POLYNUCLEOTIDYL TRANSFERASE, RIBONUCLEASE H-LIKE SUPERFAMILY PROTEIN"/>
    <property type="match status" value="1"/>
</dbReference>
<evidence type="ECO:0000313" key="7">
    <source>
        <dbReference type="EMBL" id="ACY17885.1"/>
    </source>
</evidence>
<dbReference type="Gene3D" id="3.30.420.140">
    <property type="entry name" value="YqgF/RNase H-like domain"/>
    <property type="match status" value="1"/>
</dbReference>
<accession>D0LYL9</accession>
<evidence type="ECO:0000256" key="1">
    <source>
        <dbReference type="ARBA" id="ARBA00022490"/>
    </source>
</evidence>
<dbReference type="RefSeq" id="WP_012830477.1">
    <property type="nucleotide sequence ID" value="NC_013440.1"/>
</dbReference>
<comment type="subcellular location">
    <subcellularLocation>
        <location evidence="5">Cytoplasm</location>
    </subcellularLocation>
</comment>
<proteinExistence type="inferred from homology"/>
<dbReference type="NCBIfam" id="TIGR00250">
    <property type="entry name" value="RNAse_H_YqgF"/>
    <property type="match status" value="1"/>
</dbReference>
<organism evidence="7 8">
    <name type="scientific">Haliangium ochraceum (strain DSM 14365 / JCM 11303 / SMP-2)</name>
    <dbReference type="NCBI Taxonomy" id="502025"/>
    <lineage>
        <taxon>Bacteria</taxon>
        <taxon>Pseudomonadati</taxon>
        <taxon>Myxococcota</taxon>
        <taxon>Polyangia</taxon>
        <taxon>Haliangiales</taxon>
        <taxon>Kofleriaceae</taxon>
        <taxon>Haliangium</taxon>
    </lineage>
</organism>
<dbReference type="HAMAP" id="MF_00651">
    <property type="entry name" value="Nuclease_YqgF"/>
    <property type="match status" value="1"/>
</dbReference>
<dbReference type="GO" id="GO:0000967">
    <property type="term" value="P:rRNA 5'-end processing"/>
    <property type="evidence" value="ECO:0007669"/>
    <property type="project" value="UniProtKB-UniRule"/>
</dbReference>
<evidence type="ECO:0000256" key="4">
    <source>
        <dbReference type="ARBA" id="ARBA00022801"/>
    </source>
</evidence>
<dbReference type="eggNOG" id="COG0816">
    <property type="taxonomic scope" value="Bacteria"/>
</dbReference>
<dbReference type="STRING" id="502025.Hoch_5401"/>
<dbReference type="InterPro" id="IPR006641">
    <property type="entry name" value="YqgF/RNaseH-like_dom"/>
</dbReference>
<protein>
    <recommendedName>
        <fullName evidence="5">Putative pre-16S rRNA nuclease</fullName>
        <ecNumber evidence="5">3.1.-.-</ecNumber>
    </recommendedName>
</protein>
<feature type="domain" description="YqgF/RNase H-like" evidence="6">
    <location>
        <begin position="2"/>
        <end position="104"/>
    </location>
</feature>
<dbReference type="GO" id="GO:0004518">
    <property type="term" value="F:nuclease activity"/>
    <property type="evidence" value="ECO:0007669"/>
    <property type="project" value="UniProtKB-KW"/>
</dbReference>
<evidence type="ECO:0000256" key="2">
    <source>
        <dbReference type="ARBA" id="ARBA00022517"/>
    </source>
</evidence>
<dbReference type="InterPro" id="IPR037027">
    <property type="entry name" value="YqgF/RNaseH-like_dom_sf"/>
</dbReference>
<evidence type="ECO:0000313" key="8">
    <source>
        <dbReference type="Proteomes" id="UP000001880"/>
    </source>
</evidence>
<dbReference type="Pfam" id="PF03652">
    <property type="entry name" value="RuvX"/>
    <property type="match status" value="1"/>
</dbReference>
<dbReference type="PANTHER" id="PTHR33317:SF4">
    <property type="entry name" value="POLYNUCLEOTIDYL TRANSFERASE, RIBONUCLEASE H-LIKE SUPERFAMILY PROTEIN"/>
    <property type="match status" value="1"/>
</dbReference>
<keyword evidence="8" id="KW-1185">Reference proteome</keyword>
<dbReference type="CDD" id="cd16964">
    <property type="entry name" value="YqgF"/>
    <property type="match status" value="1"/>
</dbReference>
<dbReference type="EC" id="3.1.-.-" evidence="5"/>
<sequence>MTRALGLDVGMKTIGVAGSDELGLAAHPVETIARRGTGPDVARVCALVSEREATDVVVGLPLELSGQEGRRARRVRVLIDALRAALPDEVAVHTWDERFSTAAVERVLIEADMSRRKRKQVIDKQAAAYILQGWLDAHR</sequence>